<evidence type="ECO:0000256" key="2">
    <source>
        <dbReference type="ARBA" id="ARBA00023015"/>
    </source>
</evidence>
<organism evidence="7 8">
    <name type="scientific">Pseudomonas syringae pv. maculicola</name>
    <dbReference type="NCBI Taxonomy" id="59511"/>
    <lineage>
        <taxon>Bacteria</taxon>
        <taxon>Pseudomonadati</taxon>
        <taxon>Pseudomonadota</taxon>
        <taxon>Gammaproteobacteria</taxon>
        <taxon>Pseudomonadales</taxon>
        <taxon>Pseudomonadaceae</taxon>
        <taxon>Pseudomonas</taxon>
    </lineage>
</organism>
<proteinExistence type="inferred from homology"/>
<dbReference type="Gene3D" id="1.10.10.10">
    <property type="entry name" value="Winged helix-like DNA-binding domain superfamily/Winged helix DNA-binding domain"/>
    <property type="match status" value="1"/>
</dbReference>
<evidence type="ECO:0000313" key="7">
    <source>
        <dbReference type="EMBL" id="RMV38100.1"/>
    </source>
</evidence>
<evidence type="ECO:0000256" key="1">
    <source>
        <dbReference type="ARBA" id="ARBA00009437"/>
    </source>
</evidence>
<dbReference type="GO" id="GO:0003700">
    <property type="term" value="F:DNA-binding transcription factor activity"/>
    <property type="evidence" value="ECO:0007669"/>
    <property type="project" value="InterPro"/>
</dbReference>
<dbReference type="GO" id="GO:2000142">
    <property type="term" value="P:regulation of DNA-templated transcription initiation"/>
    <property type="evidence" value="ECO:0007669"/>
    <property type="project" value="TreeGrafter"/>
</dbReference>
<sequence length="419" mass="46947">MFFGFSRALWWLLYRKFLSGLIKRFGRGLMRVINRLFGSVGCGTQHLFSRRLYLIASCHYQQRTAQQRSVNGFIHGLLDRTGPDGVSGPALRRILDILKHKENSILWGVYFGFNESAISMLNYRQLHYFWIVAKTGSIVRACEQLNLTAQTVSGQISLLEAALGVDLFQRVGRRLEMTEAGRLALPYAEQMFQLGDELESLLRSQPDEQQLLLRIGVADVVPKSIVYRLIAPTMDLAEPIRITCREDKLERLLADLAIQRLDLVISDSPMPPHLDIKGYSQKLGECGVTFFATREVAERVGSDFPQCLHGAPLLIPGQETVVRGRLMRWFAEQKIQPRIIGEFDDSALMKAFGKSGSGIFVAPSVIVDEVQGQYGVQVIGQTDAVTESFYAITVERKVRHPGVVAIAESARNQLFTDAG</sequence>
<accession>A0A3M6C2T1</accession>
<dbReference type="FunFam" id="1.10.10.10:FF:000001">
    <property type="entry name" value="LysR family transcriptional regulator"/>
    <property type="match status" value="1"/>
</dbReference>
<dbReference type="Pfam" id="PF03466">
    <property type="entry name" value="LysR_substrate"/>
    <property type="match status" value="1"/>
</dbReference>
<evidence type="ECO:0000259" key="6">
    <source>
        <dbReference type="PROSITE" id="PS50931"/>
    </source>
</evidence>
<evidence type="ECO:0000256" key="5">
    <source>
        <dbReference type="ARBA" id="ARBA00023163"/>
    </source>
</evidence>
<gene>
    <name evidence="7" type="ORF">ALP13_05265</name>
</gene>
<keyword evidence="4" id="KW-0010">Activator</keyword>
<comment type="caution">
    <text evidence="7">The sequence shown here is derived from an EMBL/GenBank/DDBJ whole genome shotgun (WGS) entry which is preliminary data.</text>
</comment>
<dbReference type="PANTHER" id="PTHR30293:SF2">
    <property type="entry name" value="TRANSCRIPTIONAL ACTIVATOR PROTEIN NHAR"/>
    <property type="match status" value="1"/>
</dbReference>
<dbReference type="GO" id="GO:0003677">
    <property type="term" value="F:DNA binding"/>
    <property type="evidence" value="ECO:0007669"/>
    <property type="project" value="UniProtKB-KW"/>
</dbReference>
<dbReference type="InterPro" id="IPR000847">
    <property type="entry name" value="LysR_HTH_N"/>
</dbReference>
<protein>
    <submittedName>
        <fullName evidence="7">Transcriptional regulator, LysR protein</fullName>
    </submittedName>
</protein>
<evidence type="ECO:0000256" key="3">
    <source>
        <dbReference type="ARBA" id="ARBA00023125"/>
    </source>
</evidence>
<dbReference type="EMBL" id="RBUQ01000130">
    <property type="protein sequence ID" value="RMV38100.1"/>
    <property type="molecule type" value="Genomic_DNA"/>
</dbReference>
<keyword evidence="5" id="KW-0804">Transcription</keyword>
<reference evidence="7 8" key="1">
    <citation type="submission" date="2018-08" db="EMBL/GenBank/DDBJ databases">
        <title>Recombination of ecologically and evolutionarily significant loci maintains genetic cohesion in the Pseudomonas syringae species complex.</title>
        <authorList>
            <person name="Dillon M."/>
            <person name="Thakur S."/>
            <person name="Almeida R.N.D."/>
            <person name="Weir B.S."/>
            <person name="Guttman D.S."/>
        </authorList>
    </citation>
    <scope>NUCLEOTIDE SEQUENCE [LARGE SCALE GENOMIC DNA]</scope>
    <source>
        <strain evidence="7 8">ICMP 11281</strain>
    </source>
</reference>
<name>A0A3M6C2T1_PSEYM</name>
<dbReference type="Pfam" id="PF00126">
    <property type="entry name" value="HTH_1"/>
    <property type="match status" value="1"/>
</dbReference>
<dbReference type="InterPro" id="IPR005119">
    <property type="entry name" value="LysR_subst-bd"/>
</dbReference>
<dbReference type="Gene3D" id="3.40.190.290">
    <property type="match status" value="1"/>
</dbReference>
<keyword evidence="2" id="KW-0805">Transcription regulation</keyword>
<dbReference type="SUPFAM" id="SSF46785">
    <property type="entry name" value="Winged helix' DNA-binding domain"/>
    <property type="match status" value="1"/>
</dbReference>
<dbReference type="SUPFAM" id="SSF53850">
    <property type="entry name" value="Periplasmic binding protein-like II"/>
    <property type="match status" value="1"/>
</dbReference>
<dbReference type="PROSITE" id="PS50931">
    <property type="entry name" value="HTH_LYSR"/>
    <property type="match status" value="1"/>
</dbReference>
<evidence type="ECO:0000256" key="4">
    <source>
        <dbReference type="ARBA" id="ARBA00023159"/>
    </source>
</evidence>
<dbReference type="InterPro" id="IPR036390">
    <property type="entry name" value="WH_DNA-bd_sf"/>
</dbReference>
<dbReference type="NCBIfam" id="NF008284">
    <property type="entry name" value="PRK11062.1"/>
    <property type="match status" value="1"/>
</dbReference>
<comment type="similarity">
    <text evidence="1">Belongs to the LysR transcriptional regulatory family.</text>
</comment>
<dbReference type="CDD" id="cd08429">
    <property type="entry name" value="PBP2_NhaR"/>
    <property type="match status" value="1"/>
</dbReference>
<evidence type="ECO:0000313" key="8">
    <source>
        <dbReference type="Proteomes" id="UP000271631"/>
    </source>
</evidence>
<dbReference type="PANTHER" id="PTHR30293">
    <property type="entry name" value="TRANSCRIPTIONAL REGULATORY PROTEIN NAC-RELATED"/>
    <property type="match status" value="1"/>
</dbReference>
<keyword evidence="3" id="KW-0238">DNA-binding</keyword>
<dbReference type="AlphaFoldDB" id="A0A3M6C2T1"/>
<dbReference type="InterPro" id="IPR036388">
    <property type="entry name" value="WH-like_DNA-bd_sf"/>
</dbReference>
<feature type="domain" description="HTH lysR-type" evidence="6">
    <location>
        <begin position="121"/>
        <end position="178"/>
    </location>
</feature>
<dbReference type="Proteomes" id="UP000271631">
    <property type="component" value="Unassembled WGS sequence"/>
</dbReference>